<evidence type="ECO:0008006" key="5">
    <source>
        <dbReference type="Google" id="ProtNLM"/>
    </source>
</evidence>
<dbReference type="RefSeq" id="WP_184880517.1">
    <property type="nucleotide sequence ID" value="NZ_BAAAHD010000026.1"/>
</dbReference>
<dbReference type="Proteomes" id="UP000549343">
    <property type="component" value="Unassembled WGS sequence"/>
</dbReference>
<protein>
    <recommendedName>
        <fullName evidence="5">DUF600 family protein</fullName>
    </recommendedName>
</protein>
<dbReference type="EMBL" id="JACHMV010000001">
    <property type="protein sequence ID" value="MBB4772805.1"/>
    <property type="molecule type" value="Genomic_DNA"/>
</dbReference>
<dbReference type="EMBL" id="BAAAHD010000026">
    <property type="protein sequence ID" value="GAA0567943.1"/>
    <property type="molecule type" value="Genomic_DNA"/>
</dbReference>
<dbReference type="Proteomes" id="UP001501427">
    <property type="component" value="Unassembled WGS sequence"/>
</dbReference>
<evidence type="ECO:0000313" key="3">
    <source>
        <dbReference type="Proteomes" id="UP000549343"/>
    </source>
</evidence>
<reference evidence="1" key="4">
    <citation type="submission" date="2023-12" db="EMBL/GenBank/DDBJ databases">
        <authorList>
            <person name="Sun Q."/>
            <person name="Inoue M."/>
        </authorList>
    </citation>
    <scope>NUCLEOTIDE SEQUENCE</scope>
    <source>
        <strain evidence="1">JCM 10667</strain>
    </source>
</reference>
<name>A0A7W7MWH0_9ACTN</name>
<reference evidence="2 3" key="3">
    <citation type="submission" date="2020-08" db="EMBL/GenBank/DDBJ databases">
        <title>Sequencing the genomes of 1000 actinobacteria strains.</title>
        <authorList>
            <person name="Klenk H.-P."/>
        </authorList>
    </citation>
    <scope>NUCLEOTIDE SEQUENCE [LARGE SCALE GENOMIC DNA]</scope>
    <source>
        <strain evidence="2 3">DSM 44772</strain>
    </source>
</reference>
<dbReference type="AlphaFoldDB" id="A0A7W7MWH0"/>
<accession>A0A7W7MWH0</accession>
<evidence type="ECO:0000313" key="1">
    <source>
        <dbReference type="EMBL" id="GAA0567943.1"/>
    </source>
</evidence>
<keyword evidence="4" id="KW-1185">Reference proteome</keyword>
<evidence type="ECO:0000313" key="2">
    <source>
        <dbReference type="EMBL" id="MBB4772805.1"/>
    </source>
</evidence>
<dbReference type="SUPFAM" id="SSF160424">
    <property type="entry name" value="BH3703-like"/>
    <property type="match status" value="1"/>
</dbReference>
<proteinExistence type="predicted"/>
<organism evidence="2 3">
    <name type="scientific">Actinomadura livida</name>
    <dbReference type="NCBI Taxonomy" id="79909"/>
    <lineage>
        <taxon>Bacteria</taxon>
        <taxon>Bacillati</taxon>
        <taxon>Actinomycetota</taxon>
        <taxon>Actinomycetes</taxon>
        <taxon>Streptosporangiales</taxon>
        <taxon>Thermomonosporaceae</taxon>
        <taxon>Actinomadura</taxon>
    </lineage>
</organism>
<evidence type="ECO:0000313" key="4">
    <source>
        <dbReference type="Proteomes" id="UP001501427"/>
    </source>
</evidence>
<dbReference type="InterPro" id="IPR036170">
    <property type="entry name" value="YezG-like_sf"/>
</dbReference>
<gene>
    <name evidence="2" type="ORF">F4557_001223</name>
    <name evidence="1" type="ORF">GCM10009546_33200</name>
</gene>
<sequence length="148" mass="16729">MTEQLDPAEQNRFLEEMTLVLVHSLPAAWQECVVVHRSVGSHGETLGQVRKVSGPGLPSLWTPPPALGELFARLRSGMYADGLGTWFSAKFRLTYPFSYQVEYDRENEPKWASPPPPDAYAEELRLHPRGAENVPDWLREKQQPSGDQ</sequence>
<comment type="caution">
    <text evidence="2">The sequence shown here is derived from an EMBL/GenBank/DDBJ whole genome shotgun (WGS) entry which is preliminary data.</text>
</comment>
<reference evidence="4" key="2">
    <citation type="journal article" date="2019" name="Int. J. Syst. Evol. Microbiol.">
        <title>The Global Catalogue of Microorganisms (GCM) 10K type strain sequencing project: providing services to taxonomists for standard genome sequencing and annotation.</title>
        <authorList>
            <consortium name="The Broad Institute Genomics Platform"/>
            <consortium name="The Broad Institute Genome Sequencing Center for Infectious Disease"/>
            <person name="Wu L."/>
            <person name="Ma J."/>
        </authorList>
    </citation>
    <scope>NUCLEOTIDE SEQUENCE [LARGE SCALE GENOMIC DNA]</scope>
    <source>
        <strain evidence="4">JCM 10667</strain>
    </source>
</reference>
<reference evidence="1" key="1">
    <citation type="journal article" date="2014" name="Int. J. Syst. Evol. Microbiol.">
        <title>Complete genome of a new Firmicutes species belonging to the dominant human colonic microbiota ('Ruminococcus bicirculans') reveals two chromosomes and a selective capacity to utilize plant glucans.</title>
        <authorList>
            <consortium name="NISC Comparative Sequencing Program"/>
            <person name="Wegmann U."/>
            <person name="Louis P."/>
            <person name="Goesmann A."/>
            <person name="Henrissat B."/>
            <person name="Duncan S.H."/>
            <person name="Flint H.J."/>
        </authorList>
    </citation>
    <scope>NUCLEOTIDE SEQUENCE</scope>
    <source>
        <strain evidence="1">JCM 10667</strain>
    </source>
</reference>